<feature type="chain" id="PRO_5046055051" evidence="1">
    <location>
        <begin position="31"/>
        <end position="550"/>
    </location>
</feature>
<dbReference type="EMBL" id="CP117411">
    <property type="protein sequence ID" value="WCT75105.1"/>
    <property type="molecule type" value="Genomic_DNA"/>
</dbReference>
<evidence type="ECO:0000256" key="1">
    <source>
        <dbReference type="SAM" id="SignalP"/>
    </source>
</evidence>
<organism evidence="3 4">
    <name type="scientific">Sphingomonas naphthae</name>
    <dbReference type="NCBI Taxonomy" id="1813468"/>
    <lineage>
        <taxon>Bacteria</taxon>
        <taxon>Pseudomonadati</taxon>
        <taxon>Pseudomonadota</taxon>
        <taxon>Alphaproteobacteria</taxon>
        <taxon>Sphingomonadales</taxon>
        <taxon>Sphingomonadaceae</taxon>
        <taxon>Sphingomonas</taxon>
    </lineage>
</organism>
<evidence type="ECO:0000259" key="2">
    <source>
        <dbReference type="Pfam" id="PF09977"/>
    </source>
</evidence>
<dbReference type="Proteomes" id="UP001220395">
    <property type="component" value="Chromosome"/>
</dbReference>
<keyword evidence="1" id="KW-0732">Signal</keyword>
<dbReference type="InterPro" id="IPR018705">
    <property type="entry name" value="DUF2134_membrane"/>
</dbReference>
<evidence type="ECO:0000313" key="3">
    <source>
        <dbReference type="EMBL" id="WCT75105.1"/>
    </source>
</evidence>
<accession>A0ABY7TQ77</accession>
<feature type="signal peptide" evidence="1">
    <location>
        <begin position="1"/>
        <end position="30"/>
    </location>
</feature>
<dbReference type="Pfam" id="PF09977">
    <property type="entry name" value="Tad_C"/>
    <property type="match status" value="1"/>
</dbReference>
<gene>
    <name evidence="3" type="ORF">PQ455_07790</name>
</gene>
<proteinExistence type="predicted"/>
<dbReference type="RefSeq" id="WP_273690669.1">
    <property type="nucleotide sequence ID" value="NZ_CP117411.1"/>
</dbReference>
<sequence length="550" mass="56151">MRSLWRDRRGAVTILVAVMLVASMASLAFAVDAATVFADGRRLQGIADASALSAAANISAPTSAVTSTISDNGWASRATASEVTTGSYDVSAAMASRFTAGGSTPNAVRVTLQSDSPLFFGKIFGRNSFRVSRTATATKVDLASFSLGSRLASLDGGIANALLSGLTGTTVNLTLMDYQALVDADIDLLAFSKILQTQLSAQAMTFEQTLAISNSVGNTLGAIASTLDAQGSTTAAAAVRKIVPSTIGMSATSLSALISLGPIGKQDHAAPGAPINANSWDLIQALLQTSGGPRQITANLGTGIPGLANVKLYIAIGDRMVNSPWLTVTNSGTTVIRTSQTRIYLDTNVLSVGLLSSLYNVASIRLPLYVELAEAQAKLSTLSCVSGSKTAALLVKPGIGHASIAEVPTTPASTFTNQTVALPETPAAAINLLLLTVTINARTDLSSQNWQTVPFTNAEISAQTVKTVTATGAITALATSLTKSLSIGVQLGALKLPSLTVGALVGDLLEAAGPPLDAVLGSVTNLLGIRLGQADVRINGVRCGVPSLVA</sequence>
<feature type="domain" description="DUF2134" evidence="2">
    <location>
        <begin position="51"/>
        <end position="137"/>
    </location>
</feature>
<evidence type="ECO:0000313" key="4">
    <source>
        <dbReference type="Proteomes" id="UP001220395"/>
    </source>
</evidence>
<name>A0ABY7TQ77_9SPHN</name>
<reference evidence="3 4" key="1">
    <citation type="submission" date="2023-02" db="EMBL/GenBank/DDBJ databases">
        <title>Genome sequence of Sphingomonas naphthae.</title>
        <authorList>
            <person name="Kim S."/>
            <person name="Heo J."/>
            <person name="Kwon S.-W."/>
        </authorList>
    </citation>
    <scope>NUCLEOTIDE SEQUENCE [LARGE SCALE GENOMIC DNA]</scope>
    <source>
        <strain evidence="3 4">KACC 18716</strain>
    </source>
</reference>
<keyword evidence="4" id="KW-1185">Reference proteome</keyword>
<protein>
    <submittedName>
        <fullName evidence="3">TadG family pilus assembly protein</fullName>
    </submittedName>
</protein>